<dbReference type="EMBL" id="CP009249">
    <property type="protein sequence ID" value="APT93764.1"/>
    <property type="molecule type" value="Genomic_DNA"/>
</dbReference>
<evidence type="ECO:0000259" key="2">
    <source>
        <dbReference type="Pfam" id="PF13274"/>
    </source>
</evidence>
<accession>A0A1L7D6J6</accession>
<dbReference type="OrthoDB" id="9799173at2"/>
<dbReference type="RefSeq" id="WP_075736647.1">
    <property type="nucleotide sequence ID" value="NZ_CP009249.1"/>
</dbReference>
<dbReference type="KEGG" id="cpho:CPHO_08950"/>
<evidence type="ECO:0000313" key="4">
    <source>
        <dbReference type="Proteomes" id="UP000185491"/>
    </source>
</evidence>
<dbReference type="Pfam" id="PF13274">
    <property type="entry name" value="SocA_Panacea"/>
    <property type="match status" value="1"/>
</dbReference>
<dbReference type="InterPro" id="IPR025272">
    <property type="entry name" value="SocA_Panacea"/>
</dbReference>
<dbReference type="AlphaFoldDB" id="A0A1L7D6J6"/>
<organism evidence="3 4">
    <name type="scientific">Corynebacterium phocae</name>
    <dbReference type="NCBI Taxonomy" id="161895"/>
    <lineage>
        <taxon>Bacteria</taxon>
        <taxon>Bacillati</taxon>
        <taxon>Actinomycetota</taxon>
        <taxon>Actinomycetes</taxon>
        <taxon>Mycobacteriales</taxon>
        <taxon>Corynebacteriaceae</taxon>
        <taxon>Corynebacterium</taxon>
    </lineage>
</organism>
<keyword evidence="4" id="KW-1185">Reference proteome</keyword>
<protein>
    <submittedName>
        <fullName evidence="3">Prophage ps3 protein 01</fullName>
    </submittedName>
</protein>
<sequence length="150" mass="16628">MASVSDVAKYIVERQQGTISTLKLQKLVYYSQAWSLVWDEKPLFVSPIEAWANGPVIPDLYDLHRGFFTAHPDMFKGDSSCLTDAERETIDVVLGAYADLSGQQLSDLSHSERPWREAREGVPEGAKSGSKVSLDVMQEYYSGIHAASAD</sequence>
<feature type="domain" description="Antitoxin SocA-like Panacea" evidence="2">
    <location>
        <begin position="24"/>
        <end position="115"/>
    </location>
</feature>
<dbReference type="Proteomes" id="UP000185491">
    <property type="component" value="Chromosome"/>
</dbReference>
<feature type="region of interest" description="Disordered" evidence="1">
    <location>
        <begin position="108"/>
        <end position="130"/>
    </location>
</feature>
<proteinExistence type="predicted"/>
<gene>
    <name evidence="3" type="ORF">CPHO_08950</name>
</gene>
<feature type="compositionally biased region" description="Basic and acidic residues" evidence="1">
    <location>
        <begin position="109"/>
        <end position="122"/>
    </location>
</feature>
<evidence type="ECO:0000256" key="1">
    <source>
        <dbReference type="SAM" id="MobiDB-lite"/>
    </source>
</evidence>
<reference evidence="3 4" key="1">
    <citation type="submission" date="2014-08" db="EMBL/GenBank/DDBJ databases">
        <title>Complete genome sequence of Corynebacterium phocae M408/89/1(T)(=DSM 44612(T)), isolated from the common seal (Phoca vitulina).</title>
        <authorList>
            <person name="Ruckert C."/>
            <person name="Albersmeier A."/>
            <person name="Winkler A."/>
            <person name="Kalinowski J."/>
        </authorList>
    </citation>
    <scope>NUCLEOTIDE SEQUENCE [LARGE SCALE GENOMIC DNA]</scope>
    <source>
        <strain evidence="3 4">M408/89/1</strain>
    </source>
</reference>
<evidence type="ECO:0000313" key="3">
    <source>
        <dbReference type="EMBL" id="APT93764.1"/>
    </source>
</evidence>
<name>A0A1L7D6J6_9CORY</name>